<dbReference type="InterPro" id="IPR050109">
    <property type="entry name" value="HTH-type_TetR-like_transc_reg"/>
</dbReference>
<dbReference type="Pfam" id="PF00440">
    <property type="entry name" value="TetR_N"/>
    <property type="match status" value="2"/>
</dbReference>
<dbReference type="RefSeq" id="WP_345342637.1">
    <property type="nucleotide sequence ID" value="NZ_BAABFB010000023.1"/>
</dbReference>
<feature type="domain" description="HTH tetR-type" evidence="6">
    <location>
        <begin position="7"/>
        <end position="67"/>
    </location>
</feature>
<sequence length="398" mass="43517">MPVKRPRDRKQQILAAASELFREHGYHNVSVADVSTKVEITASALYRHYRNKNDMLYNAVLDGLGSLRDAVGGAADLSELLSAMAARSADRVDLPLLWQREARYLDADQRRELQKQLGVVTARVAHLIAADRPRLPERDRELLALSLLAAFGSVAGLRVHLSRRRMEAVLRQIGERIAGCPLGHGADRPAPAEPTVSMPVSRREQLLTESIRLFDQRGYQSVLTEDIGEACGTTGPNVYNHFDAKIDILVAAVTRGFDRRGVGARLALSRATDPADGLRKLLAAHIEFALEDGHLIGLMATELDALPANIRKVVAQQQRDHLDQWVRILASVRPELERAEARITVNAVLTLVANAARTRALRARVDLGDRLDEIGLAALLGTDDPAGVRAGAAATDAR</sequence>
<dbReference type="EMBL" id="BAABFB010000023">
    <property type="protein sequence ID" value="GAA4474336.1"/>
    <property type="molecule type" value="Genomic_DNA"/>
</dbReference>
<evidence type="ECO:0000256" key="4">
    <source>
        <dbReference type="PROSITE-ProRule" id="PRU00335"/>
    </source>
</evidence>
<keyword evidence="2 4" id="KW-0238">DNA-binding</keyword>
<evidence type="ECO:0000313" key="8">
    <source>
        <dbReference type="Proteomes" id="UP001501183"/>
    </source>
</evidence>
<proteinExistence type="predicted"/>
<comment type="caution">
    <text evidence="7">The sequence shown here is derived from an EMBL/GenBank/DDBJ whole genome shotgun (WGS) entry which is preliminary data.</text>
</comment>
<evidence type="ECO:0000313" key="7">
    <source>
        <dbReference type="EMBL" id="GAA4474336.1"/>
    </source>
</evidence>
<feature type="DNA-binding region" description="H-T-H motif" evidence="4">
    <location>
        <begin position="30"/>
        <end position="49"/>
    </location>
</feature>
<keyword evidence="8" id="KW-1185">Reference proteome</keyword>
<dbReference type="PANTHER" id="PTHR30055">
    <property type="entry name" value="HTH-TYPE TRANSCRIPTIONAL REGULATOR RUTR"/>
    <property type="match status" value="1"/>
</dbReference>
<accession>A0ABP8NUZ3</accession>
<dbReference type="Gene3D" id="1.10.357.10">
    <property type="entry name" value="Tetracycline Repressor, domain 2"/>
    <property type="match status" value="2"/>
</dbReference>
<dbReference type="Proteomes" id="UP001501183">
    <property type="component" value="Unassembled WGS sequence"/>
</dbReference>
<evidence type="ECO:0000256" key="3">
    <source>
        <dbReference type="ARBA" id="ARBA00023163"/>
    </source>
</evidence>
<evidence type="ECO:0000256" key="2">
    <source>
        <dbReference type="ARBA" id="ARBA00023125"/>
    </source>
</evidence>
<dbReference type="InterPro" id="IPR001647">
    <property type="entry name" value="HTH_TetR"/>
</dbReference>
<organism evidence="7 8">
    <name type="scientific">Rhodococcus olei</name>
    <dbReference type="NCBI Taxonomy" id="2161675"/>
    <lineage>
        <taxon>Bacteria</taxon>
        <taxon>Bacillati</taxon>
        <taxon>Actinomycetota</taxon>
        <taxon>Actinomycetes</taxon>
        <taxon>Mycobacteriales</taxon>
        <taxon>Nocardiaceae</taxon>
        <taxon>Rhodococcus</taxon>
    </lineage>
</organism>
<reference evidence="8" key="1">
    <citation type="journal article" date="2019" name="Int. J. Syst. Evol. Microbiol.">
        <title>The Global Catalogue of Microorganisms (GCM) 10K type strain sequencing project: providing services to taxonomists for standard genome sequencing and annotation.</title>
        <authorList>
            <consortium name="The Broad Institute Genomics Platform"/>
            <consortium name="The Broad Institute Genome Sequencing Center for Infectious Disease"/>
            <person name="Wu L."/>
            <person name="Ma J."/>
        </authorList>
    </citation>
    <scope>NUCLEOTIDE SEQUENCE [LARGE SCALE GENOMIC DNA]</scope>
    <source>
        <strain evidence="8">JCM 32206</strain>
    </source>
</reference>
<dbReference type="InterPro" id="IPR036271">
    <property type="entry name" value="Tet_transcr_reg_TetR-rel_C_sf"/>
</dbReference>
<dbReference type="SUPFAM" id="SSF48498">
    <property type="entry name" value="Tetracyclin repressor-like, C-terminal domain"/>
    <property type="match status" value="1"/>
</dbReference>
<evidence type="ECO:0000256" key="5">
    <source>
        <dbReference type="SAM" id="MobiDB-lite"/>
    </source>
</evidence>
<dbReference type="PRINTS" id="PR00455">
    <property type="entry name" value="HTHTETR"/>
</dbReference>
<evidence type="ECO:0000256" key="1">
    <source>
        <dbReference type="ARBA" id="ARBA00023015"/>
    </source>
</evidence>
<name>A0ABP8NUZ3_9NOCA</name>
<keyword evidence="1" id="KW-0805">Transcription regulation</keyword>
<dbReference type="Gene3D" id="1.10.10.60">
    <property type="entry name" value="Homeodomain-like"/>
    <property type="match status" value="2"/>
</dbReference>
<evidence type="ECO:0000259" key="6">
    <source>
        <dbReference type="PROSITE" id="PS50977"/>
    </source>
</evidence>
<dbReference type="InterPro" id="IPR009057">
    <property type="entry name" value="Homeodomain-like_sf"/>
</dbReference>
<gene>
    <name evidence="7" type="ORF">GCM10023094_09760</name>
</gene>
<dbReference type="SUPFAM" id="SSF46689">
    <property type="entry name" value="Homeodomain-like"/>
    <property type="match status" value="2"/>
</dbReference>
<dbReference type="PROSITE" id="PS50977">
    <property type="entry name" value="HTH_TETR_2"/>
    <property type="match status" value="2"/>
</dbReference>
<protein>
    <submittedName>
        <fullName evidence="7">TetR/AcrR family transcriptional regulator</fullName>
    </submittedName>
</protein>
<feature type="region of interest" description="Disordered" evidence="5">
    <location>
        <begin position="182"/>
        <end position="201"/>
    </location>
</feature>
<dbReference type="PANTHER" id="PTHR30055:SF234">
    <property type="entry name" value="HTH-TYPE TRANSCRIPTIONAL REGULATOR BETI"/>
    <property type="match status" value="1"/>
</dbReference>
<feature type="domain" description="HTH tetR-type" evidence="6">
    <location>
        <begin position="200"/>
        <end position="260"/>
    </location>
</feature>
<feature type="DNA-binding region" description="H-T-H motif" evidence="4">
    <location>
        <begin position="223"/>
        <end position="242"/>
    </location>
</feature>
<keyword evidence="3" id="KW-0804">Transcription</keyword>